<reference evidence="3" key="1">
    <citation type="journal article" date="2016" name="Genome Biol. Evol.">
        <title>Comparative 'omics' of the Fusarium fujikuroi species complex highlights differences in genetic potential and metabolite synthesis.</title>
        <authorList>
            <person name="Niehaus E.-M."/>
            <person name="Muensterkoetter M."/>
            <person name="Proctor R.H."/>
            <person name="Brown D.W."/>
            <person name="Sharon A."/>
            <person name="Idan Y."/>
            <person name="Oren-Young L."/>
            <person name="Sieber C.M."/>
            <person name="Novak O."/>
            <person name="Pencik A."/>
            <person name="Tarkowska D."/>
            <person name="Hromadova K."/>
            <person name="Freeman S."/>
            <person name="Maymon M."/>
            <person name="Elazar M."/>
            <person name="Youssef S.A."/>
            <person name="El-Shabrawy E.S.M."/>
            <person name="Shalaby A.B.A."/>
            <person name="Houterman P."/>
            <person name="Brock N.L."/>
            <person name="Burkhardt I."/>
            <person name="Tsavkelova E.A."/>
            <person name="Dickschat J.S."/>
            <person name="Galuszka P."/>
            <person name="Gueldener U."/>
            <person name="Tudzynski B."/>
        </authorList>
    </citation>
    <scope>NUCLEOTIDE SEQUENCE [LARGE SCALE GENOMIC DNA]</scope>
    <source>
        <strain evidence="3">ET1</strain>
    </source>
</reference>
<evidence type="ECO:0000313" key="2">
    <source>
        <dbReference type="EMBL" id="CZR35917.1"/>
    </source>
</evidence>
<feature type="region of interest" description="Disordered" evidence="1">
    <location>
        <begin position="237"/>
        <end position="258"/>
    </location>
</feature>
<name>A0A1L7V4X6_FUSPR</name>
<dbReference type="GeneID" id="42048708"/>
<evidence type="ECO:0008006" key="4">
    <source>
        <dbReference type="Google" id="ProtNLM"/>
    </source>
</evidence>
<evidence type="ECO:0000313" key="3">
    <source>
        <dbReference type="Proteomes" id="UP000183971"/>
    </source>
</evidence>
<dbReference type="PANTHER" id="PTHR37535:SF3">
    <property type="entry name" value="FLUG DOMAIN-CONTAINING PROTEIN"/>
    <property type="match status" value="1"/>
</dbReference>
<keyword evidence="3" id="KW-1185">Reference proteome</keyword>
<protein>
    <recommendedName>
        <fullName evidence="4">FluG domain-containing protein</fullName>
    </recommendedName>
</protein>
<accession>A0A1L7V4X6</accession>
<sequence>MTTSATTARNGLHQNHASFLERFNTRQVQNRAAKQKPTLSVEEHAAHRAQLGTVRFIKPRYSEQTEINVSGIFNKWRRYCVDMKVGEWKAMLENLDRGTTQDFLLYVCERYKITSWGSGHEYIRQFQQLYTTVNGQYMDRNDTKEVYKYYRSVLVPRFGHRPPNIDGKPVLNVDNLRVILTFNIAYDTTIFPGERHRINLAGCYQLLCYTGARPAELVDGERQKPKDGSIQELFGQNAVQSSSSASSEEQETPADEQSKVLNGLLCQETVGRGRPKALCYEDIQMMIVRHPATGRCMPAMAIKFVHHKGADNKPKPTIFYFTPTRKLLFCAVSTIIALALHDNAFDAPSLTDAAVIFRSQPPRFKHCIPLRWKKSMLKTPIFRRYRGTELSTDEAMLYSKLRDDIGQQSLDSGHERKWTPRFARRGAGNAANGAYLYNTCPLNAGFIAMPSLFPVLTIFFTGDAPDSVRDQMMRQDPRFMTFQSAYLNEIANFDIQNAFLEEEKESQLFRLFAHVSLTRDPRATADMVPDEVWANLPPDPEIVELEEQREQLKQGKYRIEGHENEEEIRRLTNEIRTKRAYREKQVIKEYREEYFYHRPTWDIEQQARGEEEEEYTEPVIDVHIPERDRLANILCHQPDGLTEDQVLEQRIEAIQLMVALCNKRETVKRHRVQQNARAPPHIKTEPSEAGSEPEPSLNQFPLLMQAGQCPDCIGDERLSLEERIFTYCRPTVRNDHFDDQHLVERERALQRGERMVCTHPACRVQNQGQDLEFHNMDHFRVHVQTVHRVTLRSSCQVEQRRLRKVRRRKMVMEQPSQ</sequence>
<dbReference type="Proteomes" id="UP000183971">
    <property type="component" value="Unassembled WGS sequence"/>
</dbReference>
<dbReference type="AlphaFoldDB" id="A0A1L7V4X6"/>
<organism evidence="2 3">
    <name type="scientific">Fusarium proliferatum (strain ET1)</name>
    <name type="common">Orchid endophyte fungus</name>
    <dbReference type="NCBI Taxonomy" id="1227346"/>
    <lineage>
        <taxon>Eukaryota</taxon>
        <taxon>Fungi</taxon>
        <taxon>Dikarya</taxon>
        <taxon>Ascomycota</taxon>
        <taxon>Pezizomycotina</taxon>
        <taxon>Sordariomycetes</taxon>
        <taxon>Hypocreomycetidae</taxon>
        <taxon>Hypocreales</taxon>
        <taxon>Nectriaceae</taxon>
        <taxon>Fusarium</taxon>
        <taxon>Fusarium fujikuroi species complex</taxon>
    </lineage>
</organism>
<dbReference type="PANTHER" id="PTHR37535">
    <property type="entry name" value="FLUG DOMAIN PROTEIN"/>
    <property type="match status" value="1"/>
</dbReference>
<proteinExistence type="predicted"/>
<evidence type="ECO:0000256" key="1">
    <source>
        <dbReference type="SAM" id="MobiDB-lite"/>
    </source>
</evidence>
<feature type="region of interest" description="Disordered" evidence="1">
    <location>
        <begin position="670"/>
        <end position="695"/>
    </location>
</feature>
<dbReference type="RefSeq" id="XP_031076510.1">
    <property type="nucleotide sequence ID" value="XM_031225922.1"/>
</dbReference>
<dbReference type="InterPro" id="IPR021842">
    <property type="entry name" value="DUF3435"/>
</dbReference>
<dbReference type="EMBL" id="FJOF01000002">
    <property type="protein sequence ID" value="CZR35917.1"/>
    <property type="molecule type" value="Genomic_DNA"/>
</dbReference>
<comment type="caution">
    <text evidence="2">The sequence shown here is derived from an EMBL/GenBank/DDBJ whole genome shotgun (WGS) entry which is preliminary data.</text>
</comment>
<dbReference type="Pfam" id="PF11917">
    <property type="entry name" value="DUF3435"/>
    <property type="match status" value="2"/>
</dbReference>
<gene>
    <name evidence="2" type="ORF">FPRO_03823</name>
</gene>
<dbReference type="VEuPathDB" id="FungiDB:FPRO_03823"/>